<dbReference type="InParanoid" id="A0A1W4XAU7"/>
<dbReference type="PANTHER" id="PTHR14491">
    <property type="entry name" value="SOSONDOWAH, ISOFORM G"/>
    <property type="match status" value="1"/>
</dbReference>
<name>A0A1W4XAU7_AGRPL</name>
<feature type="region of interest" description="Disordered" evidence="3">
    <location>
        <begin position="78"/>
        <end position="239"/>
    </location>
</feature>
<feature type="compositionally biased region" description="Polar residues" evidence="3">
    <location>
        <begin position="133"/>
        <end position="145"/>
    </location>
</feature>
<evidence type="ECO:0000259" key="4">
    <source>
        <dbReference type="Pfam" id="PF25877"/>
    </source>
</evidence>
<dbReference type="OrthoDB" id="60433at2759"/>
<keyword evidence="1" id="KW-0677">Repeat</keyword>
<dbReference type="Pfam" id="PF25877">
    <property type="entry name" value="WHD_SOWAH"/>
    <property type="match status" value="1"/>
</dbReference>
<feature type="compositionally biased region" description="Basic and acidic residues" evidence="3">
    <location>
        <begin position="213"/>
        <end position="228"/>
    </location>
</feature>
<dbReference type="InterPro" id="IPR058889">
    <property type="entry name" value="WHD_SOWAHA-C"/>
</dbReference>
<organism evidence="5 6">
    <name type="scientific">Agrilus planipennis</name>
    <name type="common">Emerald ash borer</name>
    <name type="synonym">Agrilus marcopoli</name>
    <dbReference type="NCBI Taxonomy" id="224129"/>
    <lineage>
        <taxon>Eukaryota</taxon>
        <taxon>Metazoa</taxon>
        <taxon>Ecdysozoa</taxon>
        <taxon>Arthropoda</taxon>
        <taxon>Hexapoda</taxon>
        <taxon>Insecta</taxon>
        <taxon>Pterygota</taxon>
        <taxon>Neoptera</taxon>
        <taxon>Endopterygota</taxon>
        <taxon>Coleoptera</taxon>
        <taxon>Polyphaga</taxon>
        <taxon>Elateriformia</taxon>
        <taxon>Buprestoidea</taxon>
        <taxon>Buprestidae</taxon>
        <taxon>Agrilinae</taxon>
        <taxon>Agrilus</taxon>
    </lineage>
</organism>
<reference evidence="6" key="1">
    <citation type="submission" date="2025-08" db="UniProtKB">
        <authorList>
            <consortium name="RefSeq"/>
        </authorList>
    </citation>
    <scope>IDENTIFICATION</scope>
    <source>
        <tissue evidence="6">Entire body</tissue>
    </source>
</reference>
<feature type="compositionally biased region" description="Basic and acidic residues" evidence="3">
    <location>
        <begin position="167"/>
        <end position="201"/>
    </location>
</feature>
<evidence type="ECO:0000256" key="1">
    <source>
        <dbReference type="ARBA" id="ARBA00022737"/>
    </source>
</evidence>
<keyword evidence="2" id="KW-0040">ANK repeat</keyword>
<feature type="domain" description="SOWAHA-C winged helix-turn-helix" evidence="4">
    <location>
        <begin position="5"/>
        <end position="77"/>
    </location>
</feature>
<dbReference type="RefSeq" id="XP_018333159.1">
    <property type="nucleotide sequence ID" value="XM_018477657.2"/>
</dbReference>
<feature type="compositionally biased region" description="Pro residues" evidence="3">
    <location>
        <begin position="114"/>
        <end position="126"/>
    </location>
</feature>
<sequence>MASSDLSLEEIREYFLIKGGTVANREVVKHFKKHLTDPVTKDDARVKFKKYINTLATTRTDGTEKFLTLRPQYIGSASPSYQSVGIPRPQIMPTSPTYSMKDFHATSPSSSPVRQPPPYRPPPPVTSSPSISLDNVSMCSSNVSLQDVMGTPQAPPRNRSRTSIRSDSQESFDKKLDKERSAEEDKENVDKKPISVKERTQKFNRLASVEDELSPRQQKERKRNQERGADEDDGASVTSLDQKKCTEWLVTAAKGDYQDLAKLATDEPRLVKLRDPFTVRSLGDAIVSSSIIFDGF</sequence>
<proteinExistence type="predicted"/>
<gene>
    <name evidence="6" type="primary">LOC108742442</name>
</gene>
<evidence type="ECO:0000313" key="6">
    <source>
        <dbReference type="RefSeq" id="XP_018333159.1"/>
    </source>
</evidence>
<dbReference type="STRING" id="224129.A0A1W4XAU7"/>
<protein>
    <submittedName>
        <fullName evidence="6">Espin-like</fullName>
    </submittedName>
</protein>
<dbReference type="AlphaFoldDB" id="A0A1W4XAU7"/>
<dbReference type="Proteomes" id="UP000192223">
    <property type="component" value="Unplaced"/>
</dbReference>
<keyword evidence="5" id="KW-1185">Reference proteome</keyword>
<evidence type="ECO:0000256" key="3">
    <source>
        <dbReference type="SAM" id="MobiDB-lite"/>
    </source>
</evidence>
<dbReference type="PANTHER" id="PTHR14491:SF7">
    <property type="entry name" value="SOSONDOWAH, ISOFORM G"/>
    <property type="match status" value="1"/>
</dbReference>
<evidence type="ECO:0000256" key="2">
    <source>
        <dbReference type="ARBA" id="ARBA00023043"/>
    </source>
</evidence>
<accession>A0A1W4XAU7</accession>
<dbReference type="KEGG" id="apln:108742442"/>
<dbReference type="GeneID" id="108742442"/>
<evidence type="ECO:0000313" key="5">
    <source>
        <dbReference type="Proteomes" id="UP000192223"/>
    </source>
</evidence>